<comment type="caution">
    <text evidence="1">The sequence shown here is derived from an EMBL/GenBank/DDBJ whole genome shotgun (WGS) entry which is preliminary data.</text>
</comment>
<dbReference type="AlphaFoldDB" id="A0A016SVS6"/>
<dbReference type="PANTHER" id="PTHR37984:SF5">
    <property type="entry name" value="PROTEIN NYNRIN-LIKE"/>
    <property type="match status" value="1"/>
</dbReference>
<dbReference type="InterPro" id="IPR050951">
    <property type="entry name" value="Retrovirus_Pol_polyprotein"/>
</dbReference>
<dbReference type="OrthoDB" id="425619at2759"/>
<evidence type="ECO:0000313" key="2">
    <source>
        <dbReference type="Proteomes" id="UP000024635"/>
    </source>
</evidence>
<dbReference type="Gene3D" id="3.10.10.10">
    <property type="entry name" value="HIV Type 1 Reverse Transcriptase, subunit A, domain 1"/>
    <property type="match status" value="1"/>
</dbReference>
<evidence type="ECO:0000313" key="1">
    <source>
        <dbReference type="EMBL" id="EYB94481.1"/>
    </source>
</evidence>
<dbReference type="SUPFAM" id="SSF56672">
    <property type="entry name" value="DNA/RNA polymerases"/>
    <property type="match status" value="1"/>
</dbReference>
<reference evidence="2" key="1">
    <citation type="journal article" date="2015" name="Nat. Genet.">
        <title>The genome and transcriptome of the zoonotic hookworm Ancylostoma ceylanicum identify infection-specific gene families.</title>
        <authorList>
            <person name="Schwarz E.M."/>
            <person name="Hu Y."/>
            <person name="Antoshechkin I."/>
            <person name="Miller M.M."/>
            <person name="Sternberg P.W."/>
            <person name="Aroian R.V."/>
        </authorList>
    </citation>
    <scope>NUCLEOTIDE SEQUENCE</scope>
    <source>
        <strain evidence="2">HY135</strain>
    </source>
</reference>
<gene>
    <name evidence="1" type="primary">Acey_s0171.g323</name>
    <name evidence="1" type="ORF">Y032_0171g323</name>
</gene>
<name>A0A016SVS6_9BILA</name>
<protein>
    <recommendedName>
        <fullName evidence="3">Reverse transcriptase domain-containing protein</fullName>
    </recommendedName>
</protein>
<sequence length="176" mass="20227">MIWDKKTCTVELPVTNDLAGAKLFRAGEEVGRFEPLDIVEEQPVKYQGNMLERTAEKLKDREQRLMVLLKGNKQDDEFNEAIELLVNQHASVFAVTDQELSQTNLVEHEIETGDAEPIRQKARPIPLATRVELRRILNDLQERRVIEPSKSSWASSIVLVQKKRWHSQVVCRLSKG</sequence>
<organism evidence="1 2">
    <name type="scientific">Ancylostoma ceylanicum</name>
    <dbReference type="NCBI Taxonomy" id="53326"/>
    <lineage>
        <taxon>Eukaryota</taxon>
        <taxon>Metazoa</taxon>
        <taxon>Ecdysozoa</taxon>
        <taxon>Nematoda</taxon>
        <taxon>Chromadorea</taxon>
        <taxon>Rhabditida</taxon>
        <taxon>Rhabditina</taxon>
        <taxon>Rhabditomorpha</taxon>
        <taxon>Strongyloidea</taxon>
        <taxon>Ancylostomatidae</taxon>
        <taxon>Ancylostomatinae</taxon>
        <taxon>Ancylostoma</taxon>
    </lineage>
</organism>
<keyword evidence="2" id="KW-1185">Reference proteome</keyword>
<dbReference type="EMBL" id="JARK01001507">
    <property type="protein sequence ID" value="EYB94481.1"/>
    <property type="molecule type" value="Genomic_DNA"/>
</dbReference>
<dbReference type="InterPro" id="IPR043502">
    <property type="entry name" value="DNA/RNA_pol_sf"/>
</dbReference>
<evidence type="ECO:0008006" key="3">
    <source>
        <dbReference type="Google" id="ProtNLM"/>
    </source>
</evidence>
<dbReference type="Proteomes" id="UP000024635">
    <property type="component" value="Unassembled WGS sequence"/>
</dbReference>
<proteinExistence type="predicted"/>
<dbReference type="PANTHER" id="PTHR37984">
    <property type="entry name" value="PROTEIN CBG26694"/>
    <property type="match status" value="1"/>
</dbReference>
<accession>A0A016SVS6</accession>